<gene>
    <name evidence="1" type="ORF">Cgig2_013833</name>
</gene>
<dbReference type="Proteomes" id="UP001153076">
    <property type="component" value="Unassembled WGS sequence"/>
</dbReference>
<comment type="caution">
    <text evidence="1">The sequence shown here is derived from an EMBL/GenBank/DDBJ whole genome shotgun (WGS) entry which is preliminary data.</text>
</comment>
<name>A0A9Q1Q8J8_9CARY</name>
<evidence type="ECO:0000313" key="2">
    <source>
        <dbReference type="Proteomes" id="UP001153076"/>
    </source>
</evidence>
<dbReference type="AlphaFoldDB" id="A0A9Q1Q8J8"/>
<protein>
    <submittedName>
        <fullName evidence="1">Uncharacterized protein</fullName>
    </submittedName>
</protein>
<accession>A0A9Q1Q8J8</accession>
<keyword evidence="2" id="KW-1185">Reference proteome</keyword>
<proteinExistence type="predicted"/>
<reference evidence="1" key="1">
    <citation type="submission" date="2022-04" db="EMBL/GenBank/DDBJ databases">
        <title>Carnegiea gigantea Genome sequencing and assembly v2.</title>
        <authorList>
            <person name="Copetti D."/>
            <person name="Sanderson M.J."/>
            <person name="Burquez A."/>
            <person name="Wojciechowski M.F."/>
        </authorList>
    </citation>
    <scope>NUCLEOTIDE SEQUENCE</scope>
    <source>
        <strain evidence="1">SGP5-SGP5p</strain>
        <tissue evidence="1">Aerial part</tissue>
    </source>
</reference>
<organism evidence="1 2">
    <name type="scientific">Carnegiea gigantea</name>
    <dbReference type="NCBI Taxonomy" id="171969"/>
    <lineage>
        <taxon>Eukaryota</taxon>
        <taxon>Viridiplantae</taxon>
        <taxon>Streptophyta</taxon>
        <taxon>Embryophyta</taxon>
        <taxon>Tracheophyta</taxon>
        <taxon>Spermatophyta</taxon>
        <taxon>Magnoliopsida</taxon>
        <taxon>eudicotyledons</taxon>
        <taxon>Gunneridae</taxon>
        <taxon>Pentapetalae</taxon>
        <taxon>Caryophyllales</taxon>
        <taxon>Cactineae</taxon>
        <taxon>Cactaceae</taxon>
        <taxon>Cactoideae</taxon>
        <taxon>Echinocereeae</taxon>
        <taxon>Carnegiea</taxon>
    </lineage>
</organism>
<sequence length="191" mass="21657">MTLGLPNGPLRKVIEMMQSQADGGEDFRRNFIMFMVSTCLVETKEEKSVCYLDQVAFKLRSMPPSILDVEKEHRNKSVEAEAKVKDQIRVSKVMSTVGGSHNKVREVGSWRMPPLKRARKVVAESTSDVLIRDTLKKSKSRTWVLLQNSFDAIKKHFVSSWDMEKHALPKGVVLLDSKLDIPTLKSISTKL</sequence>
<dbReference type="EMBL" id="JAKOGI010000608">
    <property type="protein sequence ID" value="KAJ8432419.1"/>
    <property type="molecule type" value="Genomic_DNA"/>
</dbReference>
<evidence type="ECO:0000313" key="1">
    <source>
        <dbReference type="EMBL" id="KAJ8432419.1"/>
    </source>
</evidence>